<dbReference type="Proteomes" id="UP000274131">
    <property type="component" value="Unassembled WGS sequence"/>
</dbReference>
<dbReference type="AlphaFoldDB" id="A0A0N4VBT2"/>
<evidence type="ECO:0000313" key="6">
    <source>
        <dbReference type="Proteomes" id="UP000274131"/>
    </source>
</evidence>
<dbReference type="OrthoDB" id="9984314at2759"/>
<sequence length="280" mass="32160">MYCTSQQDKFVVECDEPIPTKRARVDDNDKIINQFLKLEERLNLLYNSRYEASDSILDMLSRPCVLDELDQCRVGESCGKLEVAEALNRGVAMVIEYAKSFDVFRRMPLTDKITLLRDVTLILELLESAYKALNDDDSLINQDFSSNDGKRKEVMEHFEEGKNSEEAVVLLVLESLSRAELDRTEFVLFKAIVFLRSECFNLSNQSCTSLFKKRQEMLDVLFEYMLNTHGKQGPVKYGNVLSILWTLFTISQSYRGAILKFDLKPLCKEILSSKMPEALA</sequence>
<dbReference type="PROSITE" id="PS51843">
    <property type="entry name" value="NR_LBD"/>
    <property type="match status" value="1"/>
</dbReference>
<dbReference type="SUPFAM" id="SSF48508">
    <property type="entry name" value="Nuclear receptor ligand-binding domain"/>
    <property type="match status" value="1"/>
</dbReference>
<accession>A0A0N4VBT2</accession>
<keyword evidence="1" id="KW-0805">Transcription regulation</keyword>
<evidence type="ECO:0000256" key="1">
    <source>
        <dbReference type="ARBA" id="ARBA00023015"/>
    </source>
</evidence>
<keyword evidence="6" id="KW-1185">Reference proteome</keyword>
<dbReference type="Gene3D" id="1.10.565.10">
    <property type="entry name" value="Retinoid X Receptor"/>
    <property type="match status" value="1"/>
</dbReference>
<evidence type="ECO:0000256" key="2">
    <source>
        <dbReference type="ARBA" id="ARBA00023163"/>
    </source>
</evidence>
<dbReference type="InterPro" id="IPR001723">
    <property type="entry name" value="Nuclear_hrmn_rcpt"/>
</dbReference>
<proteinExistence type="predicted"/>
<dbReference type="SMART" id="SM00430">
    <property type="entry name" value="HOLI"/>
    <property type="match status" value="1"/>
</dbReference>
<dbReference type="EMBL" id="UXUI01008943">
    <property type="protein sequence ID" value="VDD92735.1"/>
    <property type="molecule type" value="Genomic_DNA"/>
</dbReference>
<organism evidence="7">
    <name type="scientific">Enterobius vermicularis</name>
    <name type="common">Human pinworm</name>
    <dbReference type="NCBI Taxonomy" id="51028"/>
    <lineage>
        <taxon>Eukaryota</taxon>
        <taxon>Metazoa</taxon>
        <taxon>Ecdysozoa</taxon>
        <taxon>Nematoda</taxon>
        <taxon>Chromadorea</taxon>
        <taxon>Rhabditida</taxon>
        <taxon>Spirurina</taxon>
        <taxon>Oxyuridomorpha</taxon>
        <taxon>Oxyuroidea</taxon>
        <taxon>Oxyuridae</taxon>
        <taxon>Enterobius</taxon>
    </lineage>
</organism>
<gene>
    <name evidence="5" type="ORF">EVEC_LOCUS7486</name>
</gene>
<keyword evidence="3" id="KW-0675">Receptor</keyword>
<dbReference type="InterPro" id="IPR035500">
    <property type="entry name" value="NHR-like_dom_sf"/>
</dbReference>
<reference evidence="7" key="1">
    <citation type="submission" date="2017-02" db="UniProtKB">
        <authorList>
            <consortium name="WormBaseParasite"/>
        </authorList>
    </citation>
    <scope>IDENTIFICATION</scope>
</reference>
<protein>
    <submittedName>
        <fullName evidence="7">NR LBD domain-containing protein</fullName>
    </submittedName>
</protein>
<dbReference type="InterPro" id="IPR000536">
    <property type="entry name" value="Nucl_hrmn_rcpt_lig-bd"/>
</dbReference>
<evidence type="ECO:0000313" key="7">
    <source>
        <dbReference type="WBParaSite" id="EVEC_0000800201-mRNA-1"/>
    </source>
</evidence>
<evidence type="ECO:0000259" key="4">
    <source>
        <dbReference type="PROSITE" id="PS51843"/>
    </source>
</evidence>
<dbReference type="InterPro" id="IPR050274">
    <property type="entry name" value="Nuclear_hormone_rcpt_NR2"/>
</dbReference>
<evidence type="ECO:0000313" key="5">
    <source>
        <dbReference type="EMBL" id="VDD92735.1"/>
    </source>
</evidence>
<dbReference type="Pfam" id="PF00104">
    <property type="entry name" value="Hormone_recep"/>
    <property type="match status" value="1"/>
</dbReference>
<feature type="domain" description="NR LBD" evidence="4">
    <location>
        <begin position="27"/>
        <end position="280"/>
    </location>
</feature>
<reference evidence="5 6" key="2">
    <citation type="submission" date="2018-10" db="EMBL/GenBank/DDBJ databases">
        <authorList>
            <consortium name="Pathogen Informatics"/>
        </authorList>
    </citation>
    <scope>NUCLEOTIDE SEQUENCE [LARGE SCALE GENOMIC DNA]</scope>
</reference>
<name>A0A0N4VBT2_ENTVE</name>
<evidence type="ECO:0000256" key="3">
    <source>
        <dbReference type="ARBA" id="ARBA00023170"/>
    </source>
</evidence>
<dbReference type="PRINTS" id="PR00398">
    <property type="entry name" value="STRDHORMONER"/>
</dbReference>
<dbReference type="PANTHER" id="PTHR24083">
    <property type="entry name" value="NUCLEAR HORMONE RECEPTOR"/>
    <property type="match status" value="1"/>
</dbReference>
<dbReference type="WBParaSite" id="EVEC_0000800201-mRNA-1">
    <property type="protein sequence ID" value="EVEC_0000800201-mRNA-1"/>
    <property type="gene ID" value="EVEC_0000800201"/>
</dbReference>
<dbReference type="STRING" id="51028.A0A0N4VBT2"/>
<keyword evidence="2" id="KW-0804">Transcription</keyword>